<dbReference type="SUPFAM" id="SSF52540">
    <property type="entry name" value="P-loop containing nucleoside triphosphate hydrolases"/>
    <property type="match status" value="1"/>
</dbReference>
<evidence type="ECO:0000256" key="5">
    <source>
        <dbReference type="ARBA" id="ARBA00022776"/>
    </source>
</evidence>
<dbReference type="GO" id="GO:0008017">
    <property type="term" value="F:microtubule binding"/>
    <property type="evidence" value="ECO:0007669"/>
    <property type="project" value="InterPro"/>
</dbReference>
<feature type="compositionally biased region" description="Acidic residues" evidence="14">
    <location>
        <begin position="816"/>
        <end position="832"/>
    </location>
</feature>
<keyword evidence="3" id="KW-0132">Cell division</keyword>
<feature type="domain" description="Kinesin motor" evidence="15">
    <location>
        <begin position="304"/>
        <end position="643"/>
    </location>
</feature>
<feature type="compositionally biased region" description="Polar residues" evidence="14">
    <location>
        <begin position="752"/>
        <end position="770"/>
    </location>
</feature>
<feature type="region of interest" description="Disordered" evidence="14">
    <location>
        <begin position="936"/>
        <end position="1051"/>
    </location>
</feature>
<dbReference type="InterPro" id="IPR027417">
    <property type="entry name" value="P-loop_NTPase"/>
</dbReference>
<dbReference type="PRINTS" id="PR00380">
    <property type="entry name" value="KINESINHEAVY"/>
</dbReference>
<feature type="region of interest" description="Disordered" evidence="14">
    <location>
        <begin position="22"/>
        <end position="284"/>
    </location>
</feature>
<dbReference type="InterPro" id="IPR027640">
    <property type="entry name" value="Kinesin-like_fam"/>
</dbReference>
<feature type="compositionally biased region" description="Low complexity" evidence="14">
    <location>
        <begin position="178"/>
        <end position="208"/>
    </location>
</feature>
<dbReference type="PROSITE" id="PS00411">
    <property type="entry name" value="KINESIN_MOTOR_1"/>
    <property type="match status" value="1"/>
</dbReference>
<feature type="region of interest" description="Disordered" evidence="14">
    <location>
        <begin position="752"/>
        <end position="840"/>
    </location>
</feature>
<keyword evidence="5" id="KW-0498">Mitosis</keyword>
<dbReference type="GO" id="GO:0005856">
    <property type="term" value="C:cytoskeleton"/>
    <property type="evidence" value="ECO:0007669"/>
    <property type="project" value="UniProtKB-SubCell"/>
</dbReference>
<evidence type="ECO:0000256" key="4">
    <source>
        <dbReference type="ARBA" id="ARBA00022741"/>
    </source>
</evidence>
<dbReference type="Pfam" id="PF00225">
    <property type="entry name" value="Kinesin"/>
    <property type="match status" value="1"/>
</dbReference>
<dbReference type="GO" id="GO:0007018">
    <property type="term" value="P:microtubule-based movement"/>
    <property type="evidence" value="ECO:0007669"/>
    <property type="project" value="InterPro"/>
</dbReference>
<name>A0A4T0BXV0_AURPU</name>
<dbReference type="FunFam" id="3.40.850.10:FF:000073">
    <property type="entry name" value="Kinesin-like protein"/>
    <property type="match status" value="1"/>
</dbReference>
<accession>A0A4T0BXV0</accession>
<dbReference type="GO" id="GO:0051301">
    <property type="term" value="P:cell division"/>
    <property type="evidence" value="ECO:0007669"/>
    <property type="project" value="UniProtKB-KW"/>
</dbReference>
<feature type="binding site" evidence="13">
    <location>
        <begin position="380"/>
        <end position="387"/>
    </location>
    <ligand>
        <name>ATP</name>
        <dbReference type="ChEBI" id="CHEBI:30616"/>
    </ligand>
</feature>
<dbReference type="GO" id="GO:0003777">
    <property type="term" value="F:microtubule motor activity"/>
    <property type="evidence" value="ECO:0007669"/>
    <property type="project" value="InterPro"/>
</dbReference>
<evidence type="ECO:0000256" key="6">
    <source>
        <dbReference type="ARBA" id="ARBA00022840"/>
    </source>
</evidence>
<evidence type="ECO:0000256" key="14">
    <source>
        <dbReference type="SAM" id="MobiDB-lite"/>
    </source>
</evidence>
<feature type="compositionally biased region" description="Low complexity" evidence="14">
    <location>
        <begin position="144"/>
        <end position="158"/>
    </location>
</feature>
<evidence type="ECO:0000259" key="15">
    <source>
        <dbReference type="PROSITE" id="PS50067"/>
    </source>
</evidence>
<dbReference type="PANTHER" id="PTHR47968">
    <property type="entry name" value="CENTROMERE PROTEIN E"/>
    <property type="match status" value="1"/>
</dbReference>
<feature type="compositionally biased region" description="Low complexity" evidence="14">
    <location>
        <begin position="236"/>
        <end position="283"/>
    </location>
</feature>
<keyword evidence="6 13" id="KW-0067">ATP-binding</keyword>
<feature type="compositionally biased region" description="Pro residues" evidence="14">
    <location>
        <begin position="63"/>
        <end position="75"/>
    </location>
</feature>
<feature type="region of interest" description="Disordered" evidence="14">
    <location>
        <begin position="688"/>
        <end position="716"/>
    </location>
</feature>
<keyword evidence="8 13" id="KW-0505">Motor protein</keyword>
<comment type="similarity">
    <text evidence="13">Belongs to the TRAFAC class myosin-kinesin ATPase superfamily. Kinesin family.</text>
</comment>
<evidence type="ECO:0000256" key="11">
    <source>
        <dbReference type="ARBA" id="ARBA00054086"/>
    </source>
</evidence>
<keyword evidence="2" id="KW-0963">Cytoplasm</keyword>
<evidence type="ECO:0000256" key="8">
    <source>
        <dbReference type="ARBA" id="ARBA00023175"/>
    </source>
</evidence>
<proteinExistence type="inferred from homology"/>
<evidence type="ECO:0000256" key="2">
    <source>
        <dbReference type="ARBA" id="ARBA00022490"/>
    </source>
</evidence>
<evidence type="ECO:0000256" key="7">
    <source>
        <dbReference type="ARBA" id="ARBA00023054"/>
    </source>
</evidence>
<feature type="compositionally biased region" description="Low complexity" evidence="14">
    <location>
        <begin position="873"/>
        <end position="890"/>
    </location>
</feature>
<dbReference type="SMART" id="SM00129">
    <property type="entry name" value="KISc"/>
    <property type="match status" value="1"/>
</dbReference>
<dbReference type="InterPro" id="IPR019821">
    <property type="entry name" value="Kinesin_motor_CS"/>
</dbReference>
<organism evidence="16 17">
    <name type="scientific">Aureobasidium pullulans</name>
    <name type="common">Black yeast</name>
    <name type="synonym">Pullularia pullulans</name>
    <dbReference type="NCBI Taxonomy" id="5580"/>
    <lineage>
        <taxon>Eukaryota</taxon>
        <taxon>Fungi</taxon>
        <taxon>Dikarya</taxon>
        <taxon>Ascomycota</taxon>
        <taxon>Pezizomycotina</taxon>
        <taxon>Dothideomycetes</taxon>
        <taxon>Dothideomycetidae</taxon>
        <taxon>Dothideales</taxon>
        <taxon>Saccotheciaceae</taxon>
        <taxon>Aureobasidium</taxon>
    </lineage>
</organism>
<feature type="region of interest" description="Disordered" evidence="14">
    <location>
        <begin position="1086"/>
        <end position="1116"/>
    </location>
</feature>
<feature type="compositionally biased region" description="Polar residues" evidence="14">
    <location>
        <begin position="786"/>
        <end position="797"/>
    </location>
</feature>
<dbReference type="AlphaFoldDB" id="A0A4T0BXV0"/>
<sequence length="1116" mass="121794">MLGDLRSMPGGGVQLLLQLEQEKKEKEQRHSQHYLYPRPQSSQPQLRQPQHHYQHQQYLSPQSHPPPSIPLPPLPGMRKTRSAAQAERADAAEDGSDKERDTAAASAAATTIGVSGDPRARAATGIPRSVTSSPSIPTLRTQASSPSPSLSPSRVPTPNLRKTVSIEAFPRPPGSGSGSPLAQLGSPSPRNTPQSSSPLVSNSYSSSSPRPPLSPLQPPTGLRRPQSKPSLRNLRSKTSTASLSTTAVSAVRTSKSESLLSIPSPPGSRSSSAPVSPATPLTPIADETMLEVMNSDKDKEAKGNITVSVRVRPDAAADTQPDGEWLVDGRRSLISYESGEYRYDNVFSPHDQNARVYESAAKRLVRRVMEGYHGTVFAYGMTGTGKTFSMQGTAMSPGVIPLAITDIFSYIRQNPAREFLLRVSYLEIYNEKIYDLLNPDSNEEIKLREDPRRGVYATPLKEEIVQSPNQLLRVIARGDQQRRVAGTQFNARSSRSHAVVQIVVESRERSAAPVDDHRRDKLLPGSVLVSTLSLIDLAGSEKAAESKERRTEGGHINKSLLTLGTVIARLSGDKELSEKDQKHLPYRDSKLTRLLQPALSGNSLVSILCTVQLSSASTSAAATSSHTSETLNTLKFASRAKNNLVSHAKRNESNPADGADPRSRALLDRYKLEIIELRTQLEEQSKIKNEAEKAEKAEVEEERWRERERESAERHEEQMLEMQLARTALKERIAHLNRLILSSKSLGVNSGRFSNASSSMPVLQRTSTHSTLERPKSRRPGSSGSQTTSSRIQSGSTVAGMLPIARTSQIELASGSEDENDEEDMAADEDALEPGSASSARRISALQADLADKDRYISTLEKRLLQTRNNSYSRASSAKSPLPSSPVPSRDGQNSDTVIKEKDQEIERLRQKLEDQTRMVSALRNAARKRDMLDTSGALSQHPAFRQSPTTASPEKREPRTPYRSMSRPELFRSASGPIGPVSQMSPPGSQPGSPPPGVQNFSRLSKHPATSLFPPDMEGGEVSGNTGSPVDPSNHVGRVRSANNVPGTRKTVDEMTKLLDEMIQDKVDTGHVIRGDRGSLRVKRDTVMSRAGNEDSSRDAQAGAADPYYEKAQFI</sequence>
<evidence type="ECO:0000313" key="17">
    <source>
        <dbReference type="Proteomes" id="UP000308724"/>
    </source>
</evidence>
<evidence type="ECO:0000256" key="3">
    <source>
        <dbReference type="ARBA" id="ARBA00022618"/>
    </source>
</evidence>
<dbReference type="Proteomes" id="UP000308724">
    <property type="component" value="Unassembled WGS sequence"/>
</dbReference>
<dbReference type="InterPro" id="IPR036961">
    <property type="entry name" value="Kinesin_motor_dom_sf"/>
</dbReference>
<dbReference type="GO" id="GO:0005524">
    <property type="term" value="F:ATP binding"/>
    <property type="evidence" value="ECO:0007669"/>
    <property type="project" value="UniProtKB-UniRule"/>
</dbReference>
<dbReference type="Gene3D" id="3.40.850.10">
    <property type="entry name" value="Kinesin motor domain"/>
    <property type="match status" value="1"/>
</dbReference>
<evidence type="ECO:0000256" key="1">
    <source>
        <dbReference type="ARBA" id="ARBA00004245"/>
    </source>
</evidence>
<comment type="caution">
    <text evidence="16">The sequence shown here is derived from an EMBL/GenBank/DDBJ whole genome shotgun (WGS) entry which is preliminary data.</text>
</comment>
<evidence type="ECO:0000256" key="9">
    <source>
        <dbReference type="ARBA" id="ARBA00023212"/>
    </source>
</evidence>
<keyword evidence="9" id="KW-0206">Cytoskeleton</keyword>
<feature type="compositionally biased region" description="Basic and acidic residues" evidence="14">
    <location>
        <begin position="1086"/>
        <end position="1099"/>
    </location>
</feature>
<feature type="compositionally biased region" description="Basic and acidic residues" evidence="14">
    <location>
        <begin position="87"/>
        <end position="102"/>
    </location>
</feature>
<dbReference type="PANTHER" id="PTHR47968:SF75">
    <property type="entry name" value="CENTROMERE-ASSOCIATED PROTEIN E"/>
    <property type="match status" value="1"/>
</dbReference>
<keyword evidence="10" id="KW-0131">Cell cycle</keyword>
<evidence type="ECO:0000256" key="12">
    <source>
        <dbReference type="ARBA" id="ARBA00074598"/>
    </source>
</evidence>
<feature type="region of interest" description="Disordered" evidence="14">
    <location>
        <begin position="868"/>
        <end position="900"/>
    </location>
</feature>
<evidence type="ECO:0000313" key="16">
    <source>
        <dbReference type="EMBL" id="TIA39553.1"/>
    </source>
</evidence>
<dbReference type="EMBL" id="QZBZ01000044">
    <property type="protein sequence ID" value="TIA39553.1"/>
    <property type="molecule type" value="Genomic_DNA"/>
</dbReference>
<comment type="subcellular location">
    <subcellularLocation>
        <location evidence="1">Cytoplasm</location>
        <location evidence="1">Cytoskeleton</location>
    </subcellularLocation>
</comment>
<evidence type="ECO:0000256" key="13">
    <source>
        <dbReference type="PROSITE-ProRule" id="PRU00283"/>
    </source>
</evidence>
<keyword evidence="4 13" id="KW-0547">Nucleotide-binding</keyword>
<feature type="compositionally biased region" description="Pro residues" evidence="14">
    <location>
        <begin position="209"/>
        <end position="218"/>
    </location>
</feature>
<keyword evidence="7" id="KW-0175">Coiled coil</keyword>
<protein>
    <recommendedName>
        <fullName evidence="12">Kinesin-like protein KIP2</fullName>
    </recommendedName>
</protein>
<dbReference type="PROSITE" id="PS50067">
    <property type="entry name" value="KINESIN_MOTOR_2"/>
    <property type="match status" value="1"/>
</dbReference>
<dbReference type="InterPro" id="IPR001752">
    <property type="entry name" value="Kinesin_motor_dom"/>
</dbReference>
<feature type="compositionally biased region" description="Low complexity" evidence="14">
    <location>
        <begin position="34"/>
        <end position="48"/>
    </location>
</feature>
<feature type="compositionally biased region" description="Polar residues" evidence="14">
    <location>
        <begin position="129"/>
        <end position="143"/>
    </location>
</feature>
<reference evidence="16 17" key="1">
    <citation type="submission" date="2018-10" db="EMBL/GenBank/DDBJ databases">
        <title>Fifty Aureobasidium pullulans genomes reveal a recombining polyextremotolerant generalist.</title>
        <authorList>
            <person name="Gostincar C."/>
            <person name="Turk M."/>
            <person name="Zajc J."/>
            <person name="Gunde-Cimerman N."/>
        </authorList>
    </citation>
    <scope>NUCLEOTIDE SEQUENCE [LARGE SCALE GENOMIC DNA]</scope>
    <source>
        <strain evidence="16 17">EXF-1645</strain>
    </source>
</reference>
<evidence type="ECO:0000256" key="10">
    <source>
        <dbReference type="ARBA" id="ARBA00023306"/>
    </source>
</evidence>
<comment type="function">
    <text evidence="11">Required for assembly of the mitotic spindle.</text>
</comment>
<gene>
    <name evidence="16" type="ORF">D6C78_03206</name>
</gene>
<feature type="compositionally biased region" description="Pro residues" evidence="14">
    <location>
        <begin position="989"/>
        <end position="998"/>
    </location>
</feature>